<keyword evidence="1" id="KW-0812">Transmembrane</keyword>
<feature type="transmembrane region" description="Helical" evidence="1">
    <location>
        <begin position="134"/>
        <end position="154"/>
    </location>
</feature>
<sequence>METVRMLTALAVATATVVGLMVGVEFAVAFVLNPILFRLPVGPSLDAQADGARVLGRAMPVWYIASLVLTVTLAVFTWGSASARASVIAAVLFVISVVLSLALLVPINSRAQRWSADDHPADWREQAQRWNRLHYLRVVLIVVGFVFVLVAVAGS</sequence>
<reference evidence="2" key="2">
    <citation type="submission" date="2023-12" db="EMBL/GenBank/DDBJ databases">
        <authorList>
            <person name="Sun Q."/>
            <person name="Inoue M."/>
        </authorList>
    </citation>
    <scope>NUCLEOTIDE SEQUENCE</scope>
    <source>
        <strain evidence="2">JCM 17590</strain>
    </source>
</reference>
<name>A0ABP7ZJI5_9MICO</name>
<proteinExistence type="predicted"/>
<evidence type="ECO:0000313" key="2">
    <source>
        <dbReference type="EMBL" id="GAA4160123.1"/>
    </source>
</evidence>
<dbReference type="EMBL" id="BAABBV010000001">
    <property type="protein sequence ID" value="GAA4160123.1"/>
    <property type="molecule type" value="Genomic_DNA"/>
</dbReference>
<dbReference type="Pfam" id="PF08592">
    <property type="entry name" value="Anthrone_oxy"/>
    <property type="match status" value="1"/>
</dbReference>
<keyword evidence="1" id="KW-0472">Membrane</keyword>
<feature type="transmembrane region" description="Helical" evidence="1">
    <location>
        <begin position="6"/>
        <end position="32"/>
    </location>
</feature>
<comment type="caution">
    <text evidence="2">The sequence shown here is derived from an EMBL/GenBank/DDBJ whole genome shotgun (WGS) entry which is preliminary data.</text>
</comment>
<keyword evidence="1" id="KW-1133">Transmembrane helix</keyword>
<evidence type="ECO:0000313" key="3">
    <source>
        <dbReference type="Proteomes" id="UP001415169"/>
    </source>
</evidence>
<evidence type="ECO:0000256" key="1">
    <source>
        <dbReference type="SAM" id="Phobius"/>
    </source>
</evidence>
<gene>
    <name evidence="2" type="ORF">GCM10022286_15740</name>
</gene>
<dbReference type="InterPro" id="IPR013901">
    <property type="entry name" value="Anthrone_oxy"/>
</dbReference>
<keyword evidence="3" id="KW-1185">Reference proteome</keyword>
<protein>
    <submittedName>
        <fullName evidence="2">DUF1772 domain-containing protein</fullName>
    </submittedName>
</protein>
<reference evidence="2" key="1">
    <citation type="journal article" date="2014" name="Int. J. Syst. Evol. Microbiol.">
        <title>Complete genome of a new Firmicutes species belonging to the dominant human colonic microbiota ('Ruminococcus bicirculans') reveals two chromosomes and a selective capacity to utilize plant glucans.</title>
        <authorList>
            <consortium name="NISC Comparative Sequencing Program"/>
            <person name="Wegmann U."/>
            <person name="Louis P."/>
            <person name="Goesmann A."/>
            <person name="Henrissat B."/>
            <person name="Duncan S.H."/>
            <person name="Flint H.J."/>
        </authorList>
    </citation>
    <scope>NUCLEOTIDE SEQUENCE</scope>
    <source>
        <strain evidence="2">JCM 17590</strain>
    </source>
</reference>
<feature type="transmembrane region" description="Helical" evidence="1">
    <location>
        <begin position="61"/>
        <end position="79"/>
    </location>
</feature>
<dbReference type="Proteomes" id="UP001415169">
    <property type="component" value="Unassembled WGS sequence"/>
</dbReference>
<feature type="transmembrane region" description="Helical" evidence="1">
    <location>
        <begin position="85"/>
        <end position="105"/>
    </location>
</feature>
<organism evidence="2 3">
    <name type="scientific">Gryllotalpicola daejeonensis</name>
    <dbReference type="NCBI Taxonomy" id="993087"/>
    <lineage>
        <taxon>Bacteria</taxon>
        <taxon>Bacillati</taxon>
        <taxon>Actinomycetota</taxon>
        <taxon>Actinomycetes</taxon>
        <taxon>Micrococcales</taxon>
        <taxon>Microbacteriaceae</taxon>
        <taxon>Gryllotalpicola</taxon>
    </lineage>
</organism>
<accession>A0ABP7ZJI5</accession>